<protein>
    <recommendedName>
        <fullName evidence="2">Increased DNA methylation 1 C-terminal domain-containing protein</fullName>
    </recommendedName>
</protein>
<reference evidence="3" key="1">
    <citation type="journal article" date="2021" name="Proc. Natl. Acad. Sci. U.S.A.">
        <title>Three genomes in the algal genus Volvox reveal the fate of a haploid sex-determining region after a transition to homothallism.</title>
        <authorList>
            <person name="Yamamoto K."/>
            <person name="Hamaji T."/>
            <person name="Kawai-Toyooka H."/>
            <person name="Matsuzaki R."/>
            <person name="Takahashi F."/>
            <person name="Nishimura Y."/>
            <person name="Kawachi M."/>
            <person name="Noguchi H."/>
            <person name="Minakuchi Y."/>
            <person name="Umen J.G."/>
            <person name="Toyoda A."/>
            <person name="Nozaki H."/>
        </authorList>
    </citation>
    <scope>NUCLEOTIDE SEQUENCE</scope>
    <source>
        <strain evidence="3">NIES-3786</strain>
    </source>
</reference>
<dbReference type="OrthoDB" id="1903104at2759"/>
<dbReference type="InterPro" id="IPR056511">
    <property type="entry name" value="IDM1_C"/>
</dbReference>
<evidence type="ECO:0000313" key="3">
    <source>
        <dbReference type="EMBL" id="GIL74519.1"/>
    </source>
</evidence>
<feature type="compositionally biased region" description="Low complexity" evidence="1">
    <location>
        <begin position="221"/>
        <end position="239"/>
    </location>
</feature>
<accession>A0A8J4C327</accession>
<dbReference type="SUPFAM" id="SSF55729">
    <property type="entry name" value="Acyl-CoA N-acyltransferases (Nat)"/>
    <property type="match status" value="1"/>
</dbReference>
<dbReference type="EMBL" id="BNCP01000006">
    <property type="protein sequence ID" value="GIL74519.1"/>
    <property type="molecule type" value="Genomic_DNA"/>
</dbReference>
<feature type="domain" description="Increased DNA methylation 1 C-terminal" evidence="2">
    <location>
        <begin position="330"/>
        <end position="382"/>
    </location>
</feature>
<feature type="region of interest" description="Disordered" evidence="1">
    <location>
        <begin position="221"/>
        <end position="246"/>
    </location>
</feature>
<name>A0A8J4C327_9CHLO</name>
<dbReference type="Pfam" id="PF23209">
    <property type="entry name" value="IDM1_C"/>
    <property type="match status" value="1"/>
</dbReference>
<organism evidence="3 4">
    <name type="scientific">Volvox reticuliferus</name>
    <dbReference type="NCBI Taxonomy" id="1737510"/>
    <lineage>
        <taxon>Eukaryota</taxon>
        <taxon>Viridiplantae</taxon>
        <taxon>Chlorophyta</taxon>
        <taxon>core chlorophytes</taxon>
        <taxon>Chlorophyceae</taxon>
        <taxon>CS clade</taxon>
        <taxon>Chlamydomonadales</taxon>
        <taxon>Volvocaceae</taxon>
        <taxon>Volvox</taxon>
    </lineage>
</organism>
<evidence type="ECO:0000256" key="1">
    <source>
        <dbReference type="SAM" id="MobiDB-lite"/>
    </source>
</evidence>
<evidence type="ECO:0000259" key="2">
    <source>
        <dbReference type="Pfam" id="PF23209"/>
    </source>
</evidence>
<sequence>MEWKGFGAPGAALAAPDPAAARGEELWIRAMSCEVAAARLLRPKIPCACILPAHTHTHTHTYTHTHTRTHTRTHTHTHTHTTHSIPLGLTRGQIYGAGGGWDWRRPLPLERFSLVRTSQSLLSLSRSRSSFLCPTCVNPRQKHVFSKHYTWSDPRLCRPLCAGCHKLLTAADLQPLPPPLCSQKQQQQQAKGPESPPVLDCFACHRCFHARCHRVWVAQQQQQRPDPQQKQQASQRKGAQSGGNGSRQQVHRALQHLCWAGDIPCEQPMGRTSAAPIGGNAAESDDIHLVMRLYDCRNLGLATSAGLRRAHSVLRQEFGYSLTDLRQFDFAALLTRGATPVSAAILDVYGADVAELCLMATRTAMQRCGYGTALLRQLSTELGGAGEPDGYGGCTPQVAKPEVYS</sequence>
<proteinExistence type="predicted"/>
<gene>
    <name evidence="3" type="ORF">Vretifemale_4514</name>
</gene>
<dbReference type="InterPro" id="IPR016181">
    <property type="entry name" value="Acyl_CoA_acyltransferase"/>
</dbReference>
<comment type="caution">
    <text evidence="3">The sequence shown here is derived from an EMBL/GenBank/DDBJ whole genome shotgun (WGS) entry which is preliminary data.</text>
</comment>
<dbReference type="AlphaFoldDB" id="A0A8J4C327"/>
<keyword evidence="4" id="KW-1185">Reference proteome</keyword>
<dbReference type="Proteomes" id="UP000747110">
    <property type="component" value="Unassembled WGS sequence"/>
</dbReference>
<evidence type="ECO:0000313" key="4">
    <source>
        <dbReference type="Proteomes" id="UP000747110"/>
    </source>
</evidence>